<feature type="compositionally biased region" description="Basic and acidic residues" evidence="3">
    <location>
        <begin position="476"/>
        <end position="499"/>
    </location>
</feature>
<keyword evidence="1" id="KW-0547">Nucleotide-binding</keyword>
<evidence type="ECO:0000313" key="5">
    <source>
        <dbReference type="EMBL" id="CAL1590241.1"/>
    </source>
</evidence>
<dbReference type="InterPro" id="IPR038269">
    <property type="entry name" value="SCAN_sf"/>
</dbReference>
<feature type="compositionally biased region" description="Basic residues" evidence="3">
    <location>
        <begin position="588"/>
        <end position="604"/>
    </location>
</feature>
<feature type="domain" description="SCAN box" evidence="4">
    <location>
        <begin position="17"/>
        <end position="89"/>
    </location>
</feature>
<dbReference type="GO" id="GO:0005524">
    <property type="term" value="F:ATP binding"/>
    <property type="evidence" value="ECO:0007669"/>
    <property type="project" value="UniProtKB-KW"/>
</dbReference>
<dbReference type="AlphaFoldDB" id="A0AAV2KMH6"/>
<feature type="region of interest" description="Disordered" evidence="3">
    <location>
        <begin position="476"/>
        <end position="504"/>
    </location>
</feature>
<name>A0AAV2KMH6_KNICA</name>
<gene>
    <name evidence="5" type="ORF">KC01_LOCUS19779</name>
</gene>
<sequence>MPQRERVQREREERMGRSTTVPPGENPAETYHRLKGLYRRWIRPEEHTKEEIGDAIILEQFLRVLPGDIRTWVMEHEPKEGLAAAKLTQQYINARKGARQPTPPPRFPRREGPTEWESPAKSASDQSIVQYVLEMRERLVKYQEEATHNLTEAQRSQKTCVPALILISCLPIGQLLLIRPHHISTICFGLRTFRFRMAISHILLSRSSELTQLLASEVPPEPLRPEKDRVVFFQRLAVFYVRYLQVFRNLEVAYDQVVHPQKRVLIRTNLDGVIGRLLELKNEMVEKEYSEYHYMDDVLHDLKLTPENLEIPIPQHFISEYSKDVKERKEMVTNILKTMAITERPQFWRGFVERKKTQIAREQEEILLGMAMDPKYYTKLPTEITALENEAQTRIKQKEYEEDYQKSIVAVKSQLKHVEGQDISQTMKDQIRQWFFECRDATGTFPDYPDDEEGGSALIFTEKNPQQLMEEIAAKEEEEANAKPKGKEEKGKKDKGKAVEDEEEEGLKMLPSAFLADLVVGNKMYDDYWRSRDESKNYIQKHVVELIKEEKRREIEAEVRLQVDEQMRQELAEWKLSVDKEKLVKAKANAKKKKGSKSGKKKKKEKDLTADRTLESLCKELAEQGLLKQPDDVKMKDFLGDYSYLGTTLRQNDIEPMPSLSDVRQVLSLYAILPLGSQFVHERAPLIKAILLAGPAGVGKKMLVHAVCQETGANLFDLSPLNTAGKYPGKSGAAMMLHMVFKVARLLQPSVIWIGDAEKMFYKKVPKEERELDPKRLKKDLPKALKLIKGEDRVLIIGTTNDPLSADIKGLCKMYSKILLIPRPDYGSRFILWKQLIQKHGGKLTKALNLSSLSKISDGFTAGHIVKVIQTVITKRRILQQAQVPLTAMEFIEPLAKIEPVFQEEEEALKGWYAKTPLGKKRIKAATGQDEEEASAKPAKGKDAKKKGK</sequence>
<dbReference type="Proteomes" id="UP001497482">
    <property type="component" value="Chromosome 19"/>
</dbReference>
<evidence type="ECO:0000313" key="6">
    <source>
        <dbReference type="Proteomes" id="UP001497482"/>
    </source>
</evidence>
<keyword evidence="2" id="KW-0067">ATP-binding</keyword>
<organism evidence="5 6">
    <name type="scientific">Knipowitschia caucasica</name>
    <name type="common">Caucasian dwarf goby</name>
    <name type="synonym">Pomatoschistus caucasicus</name>
    <dbReference type="NCBI Taxonomy" id="637954"/>
    <lineage>
        <taxon>Eukaryota</taxon>
        <taxon>Metazoa</taxon>
        <taxon>Chordata</taxon>
        <taxon>Craniata</taxon>
        <taxon>Vertebrata</taxon>
        <taxon>Euteleostomi</taxon>
        <taxon>Actinopterygii</taxon>
        <taxon>Neopterygii</taxon>
        <taxon>Teleostei</taxon>
        <taxon>Neoteleostei</taxon>
        <taxon>Acanthomorphata</taxon>
        <taxon>Gobiaria</taxon>
        <taxon>Gobiiformes</taxon>
        <taxon>Gobioidei</taxon>
        <taxon>Gobiidae</taxon>
        <taxon>Gobiinae</taxon>
        <taxon>Knipowitschia</taxon>
    </lineage>
</organism>
<evidence type="ECO:0000256" key="2">
    <source>
        <dbReference type="ARBA" id="ARBA00022840"/>
    </source>
</evidence>
<dbReference type="SUPFAM" id="SSF52540">
    <property type="entry name" value="P-loop containing nucleoside triphosphate hydrolases"/>
    <property type="match status" value="1"/>
</dbReference>
<proteinExistence type="predicted"/>
<evidence type="ECO:0000256" key="3">
    <source>
        <dbReference type="SAM" id="MobiDB-lite"/>
    </source>
</evidence>
<evidence type="ECO:0000256" key="1">
    <source>
        <dbReference type="ARBA" id="ARBA00022741"/>
    </source>
</evidence>
<feature type="region of interest" description="Disordered" evidence="3">
    <location>
        <begin position="94"/>
        <end position="122"/>
    </location>
</feature>
<dbReference type="Gene3D" id="1.10.8.60">
    <property type="match status" value="1"/>
</dbReference>
<feature type="region of interest" description="Disordered" evidence="3">
    <location>
        <begin position="1"/>
        <end position="29"/>
    </location>
</feature>
<dbReference type="SUPFAM" id="SSF47353">
    <property type="entry name" value="Retrovirus capsid dimerization domain-like"/>
    <property type="match status" value="1"/>
</dbReference>
<keyword evidence="6" id="KW-1185">Reference proteome</keyword>
<dbReference type="PROSITE" id="PS50804">
    <property type="entry name" value="SCAN_BOX"/>
    <property type="match status" value="1"/>
</dbReference>
<dbReference type="Gene3D" id="3.40.50.300">
    <property type="entry name" value="P-loop containing nucleotide triphosphate hydrolases"/>
    <property type="match status" value="1"/>
</dbReference>
<dbReference type="PANTHER" id="PTHR14690">
    <property type="entry name" value="IQ MOTIF CONTAINING WITH AAA DOMAIN 1"/>
    <property type="match status" value="1"/>
</dbReference>
<dbReference type="InterPro" id="IPR003309">
    <property type="entry name" value="SCAN_dom"/>
</dbReference>
<dbReference type="Gene3D" id="1.10.4020.10">
    <property type="entry name" value="DNA breaking-rejoining enzymes"/>
    <property type="match status" value="1"/>
</dbReference>
<dbReference type="Pfam" id="PF00004">
    <property type="entry name" value="AAA"/>
    <property type="match status" value="1"/>
</dbReference>
<dbReference type="GO" id="GO:0016887">
    <property type="term" value="F:ATP hydrolysis activity"/>
    <property type="evidence" value="ECO:0007669"/>
    <property type="project" value="InterPro"/>
</dbReference>
<protein>
    <recommendedName>
        <fullName evidence="4">SCAN box domain-containing protein</fullName>
    </recommendedName>
</protein>
<feature type="compositionally biased region" description="Basic and acidic residues" evidence="3">
    <location>
        <begin position="1"/>
        <end position="16"/>
    </location>
</feature>
<dbReference type="EMBL" id="OZ035841">
    <property type="protein sequence ID" value="CAL1590241.1"/>
    <property type="molecule type" value="Genomic_DNA"/>
</dbReference>
<dbReference type="FunFam" id="1.10.8.60:FF:000064">
    <property type="entry name" value="IQ motif containing with AAA domain 1"/>
    <property type="match status" value="1"/>
</dbReference>
<dbReference type="Pfam" id="PF02023">
    <property type="entry name" value="SCAN"/>
    <property type="match status" value="1"/>
</dbReference>
<dbReference type="InterPro" id="IPR052267">
    <property type="entry name" value="N-DRC_Component"/>
</dbReference>
<dbReference type="InterPro" id="IPR003593">
    <property type="entry name" value="AAA+_ATPase"/>
</dbReference>
<dbReference type="SMART" id="SM00431">
    <property type="entry name" value="SCAN"/>
    <property type="match status" value="1"/>
</dbReference>
<dbReference type="SMART" id="SM00382">
    <property type="entry name" value="AAA"/>
    <property type="match status" value="1"/>
</dbReference>
<dbReference type="InterPro" id="IPR027417">
    <property type="entry name" value="P-loop_NTPase"/>
</dbReference>
<feature type="region of interest" description="Disordered" evidence="3">
    <location>
        <begin position="587"/>
        <end position="607"/>
    </location>
</feature>
<accession>A0AAV2KMH6</accession>
<evidence type="ECO:0000259" key="4">
    <source>
        <dbReference type="PROSITE" id="PS50804"/>
    </source>
</evidence>
<reference evidence="5 6" key="1">
    <citation type="submission" date="2024-04" db="EMBL/GenBank/DDBJ databases">
        <authorList>
            <person name="Waldvogel A.-M."/>
            <person name="Schoenle A."/>
        </authorList>
    </citation>
    <scope>NUCLEOTIDE SEQUENCE [LARGE SCALE GENOMIC DNA]</scope>
</reference>
<feature type="region of interest" description="Disordered" evidence="3">
    <location>
        <begin position="923"/>
        <end position="949"/>
    </location>
</feature>
<dbReference type="InterPro" id="IPR003959">
    <property type="entry name" value="ATPase_AAA_core"/>
</dbReference>
<dbReference type="PANTHER" id="PTHR14690:SF10">
    <property type="entry name" value="IQ AND AAA DOMAIN-CONTAINING PROTEIN-LIKE"/>
    <property type="match status" value="1"/>
</dbReference>